<organism evidence="2 3">
    <name type="scientific">Pedobacter nutrimenti</name>
    <dbReference type="NCBI Taxonomy" id="1241337"/>
    <lineage>
        <taxon>Bacteria</taxon>
        <taxon>Pseudomonadati</taxon>
        <taxon>Bacteroidota</taxon>
        <taxon>Sphingobacteriia</taxon>
        <taxon>Sphingobacteriales</taxon>
        <taxon>Sphingobacteriaceae</taxon>
        <taxon>Pedobacter</taxon>
    </lineage>
</organism>
<dbReference type="AlphaFoldDB" id="A0A318UEW8"/>
<dbReference type="SMART" id="SM00554">
    <property type="entry name" value="FAS1"/>
    <property type="match status" value="1"/>
</dbReference>
<dbReference type="InterPro" id="IPR036378">
    <property type="entry name" value="FAS1_dom_sf"/>
</dbReference>
<dbReference type="PANTHER" id="PTHR10900">
    <property type="entry name" value="PERIOSTIN-RELATED"/>
    <property type="match status" value="1"/>
</dbReference>
<keyword evidence="3" id="KW-1185">Reference proteome</keyword>
<name>A0A318UEW8_9SPHI</name>
<dbReference type="Pfam" id="PF02469">
    <property type="entry name" value="Fasciclin"/>
    <property type="match status" value="2"/>
</dbReference>
<dbReference type="GO" id="GO:0030198">
    <property type="term" value="P:extracellular matrix organization"/>
    <property type="evidence" value="ECO:0007669"/>
    <property type="project" value="TreeGrafter"/>
</dbReference>
<dbReference type="Gene3D" id="2.30.180.10">
    <property type="entry name" value="FAS1 domain"/>
    <property type="match status" value="2"/>
</dbReference>
<proteinExistence type="predicted"/>
<dbReference type="EMBL" id="QKLU01000004">
    <property type="protein sequence ID" value="PYF74030.1"/>
    <property type="molecule type" value="Genomic_DNA"/>
</dbReference>
<dbReference type="GO" id="GO:0050839">
    <property type="term" value="F:cell adhesion molecule binding"/>
    <property type="evidence" value="ECO:0007669"/>
    <property type="project" value="TreeGrafter"/>
</dbReference>
<gene>
    <name evidence="2" type="ORF">B0O44_104200</name>
</gene>
<comment type="caution">
    <text evidence="2">The sequence shown here is derived from an EMBL/GenBank/DDBJ whole genome shotgun (WGS) entry which is preliminary data.</text>
</comment>
<reference evidence="2 3" key="1">
    <citation type="submission" date="2018-06" db="EMBL/GenBank/DDBJ databases">
        <title>Genomic Encyclopedia of Archaeal and Bacterial Type Strains, Phase II (KMG-II): from individual species to whole genera.</title>
        <authorList>
            <person name="Goeker M."/>
        </authorList>
    </citation>
    <scope>NUCLEOTIDE SEQUENCE [LARGE SCALE GENOMIC DNA]</scope>
    <source>
        <strain evidence="2 3">DSM 27372</strain>
    </source>
</reference>
<dbReference type="PROSITE" id="PS50213">
    <property type="entry name" value="FAS1"/>
    <property type="match status" value="2"/>
</dbReference>
<dbReference type="SUPFAM" id="SSF82153">
    <property type="entry name" value="FAS1 domain"/>
    <property type="match status" value="2"/>
</dbReference>
<accession>A0A318UEW8</accession>
<dbReference type="PANTHER" id="PTHR10900:SF77">
    <property type="entry name" value="FI19380P1"/>
    <property type="match status" value="1"/>
</dbReference>
<evidence type="ECO:0000313" key="3">
    <source>
        <dbReference type="Proteomes" id="UP000248198"/>
    </source>
</evidence>
<sequence length="355" mass="40581">MSLKKVMFYLFAFFLLFFNACKHDELVVYKESDNYSNAADFVKNNYNFTLLYAALKQANLLELLSKEGPYTLFAPSNKAFNDLGIVRASDFAAMNQDSLRRMLQYHILPRILYRNDVPANTIDNKYVNLAGKELFVGYKYEKACATCNIRGDLYVNGALAPKTTQNIVLSNGVLHLIDKVLKYQPSVQDILSGRKEYSLFVTLLKRTGDWDRLARPEYITVFAPDNQAFEKEGITKQQLESLDPAAYYKRLWRVYLLYNHFFISDMIIYGKQAGSGYYGGPFYRAPIVGDEDYLFAIASNLEMEPFIVEKRLIDRGIPLRKTNLQPGYRTDYKADNGVVHGITGLLVLPAEAKIN</sequence>
<evidence type="ECO:0000259" key="1">
    <source>
        <dbReference type="PROSITE" id="PS50213"/>
    </source>
</evidence>
<dbReference type="Proteomes" id="UP000248198">
    <property type="component" value="Unassembled WGS sequence"/>
</dbReference>
<evidence type="ECO:0000313" key="2">
    <source>
        <dbReference type="EMBL" id="PYF74030.1"/>
    </source>
</evidence>
<dbReference type="InterPro" id="IPR000782">
    <property type="entry name" value="FAS1_domain"/>
</dbReference>
<dbReference type="GO" id="GO:0007155">
    <property type="term" value="P:cell adhesion"/>
    <property type="evidence" value="ECO:0007669"/>
    <property type="project" value="TreeGrafter"/>
</dbReference>
<feature type="domain" description="FAS1" evidence="1">
    <location>
        <begin position="184"/>
        <end position="346"/>
    </location>
</feature>
<dbReference type="GO" id="GO:0031012">
    <property type="term" value="C:extracellular matrix"/>
    <property type="evidence" value="ECO:0007669"/>
    <property type="project" value="TreeGrafter"/>
</dbReference>
<dbReference type="GO" id="GO:0005615">
    <property type="term" value="C:extracellular space"/>
    <property type="evidence" value="ECO:0007669"/>
    <property type="project" value="TreeGrafter"/>
</dbReference>
<dbReference type="InterPro" id="IPR050904">
    <property type="entry name" value="Adhesion/Biosynth-related"/>
</dbReference>
<feature type="domain" description="FAS1" evidence="1">
    <location>
        <begin position="35"/>
        <end position="181"/>
    </location>
</feature>
<protein>
    <submittedName>
        <fullName evidence="2">Putative surface protein with fasciclin (FAS1) repeats</fullName>
    </submittedName>
</protein>